<dbReference type="GO" id="GO:0000156">
    <property type="term" value="F:phosphorelay response regulator activity"/>
    <property type="evidence" value="ECO:0007669"/>
    <property type="project" value="TreeGrafter"/>
</dbReference>
<dbReference type="Proteomes" id="UP000642809">
    <property type="component" value="Unassembled WGS sequence"/>
</dbReference>
<evidence type="ECO:0000259" key="3">
    <source>
        <dbReference type="PROSITE" id="PS50110"/>
    </source>
</evidence>
<feature type="domain" description="Response regulatory" evidence="3">
    <location>
        <begin position="5"/>
        <end position="120"/>
    </location>
</feature>
<dbReference type="PANTHER" id="PTHR48111">
    <property type="entry name" value="REGULATOR OF RPOS"/>
    <property type="match status" value="1"/>
</dbReference>
<dbReference type="EMBL" id="BMYF01000003">
    <property type="protein sequence ID" value="GHB28017.1"/>
    <property type="molecule type" value="Genomic_DNA"/>
</dbReference>
<dbReference type="RefSeq" id="WP_189578947.1">
    <property type="nucleotide sequence ID" value="NZ_BMYF01000003.1"/>
</dbReference>
<dbReference type="InterPro" id="IPR007492">
    <property type="entry name" value="LytTR_DNA-bd_dom"/>
</dbReference>
<dbReference type="SMART" id="SM00850">
    <property type="entry name" value="LytTR"/>
    <property type="match status" value="1"/>
</dbReference>
<dbReference type="AlphaFoldDB" id="A0A8J3G4C1"/>
<reference evidence="5" key="1">
    <citation type="journal article" date="2014" name="Int. J. Syst. Evol. Microbiol.">
        <title>Complete genome sequence of Corynebacterium casei LMG S-19264T (=DSM 44701T), isolated from a smear-ripened cheese.</title>
        <authorList>
            <consortium name="US DOE Joint Genome Institute (JGI-PGF)"/>
            <person name="Walter F."/>
            <person name="Albersmeier A."/>
            <person name="Kalinowski J."/>
            <person name="Ruckert C."/>
        </authorList>
    </citation>
    <scope>NUCLEOTIDE SEQUENCE</scope>
    <source>
        <strain evidence="5">KCTC 23224</strain>
    </source>
</reference>
<evidence type="ECO:0000256" key="1">
    <source>
        <dbReference type="ARBA" id="ARBA00023125"/>
    </source>
</evidence>
<dbReference type="Pfam" id="PF04397">
    <property type="entry name" value="LytTR"/>
    <property type="match status" value="1"/>
</dbReference>
<accession>A0A8J3G4C1</accession>
<keyword evidence="2" id="KW-0597">Phosphoprotein</keyword>
<name>A0A8J3G4C1_9BACT</name>
<dbReference type="SMART" id="SM00448">
    <property type="entry name" value="REC"/>
    <property type="match status" value="1"/>
</dbReference>
<dbReference type="GO" id="GO:0000976">
    <property type="term" value="F:transcription cis-regulatory region binding"/>
    <property type="evidence" value="ECO:0007669"/>
    <property type="project" value="TreeGrafter"/>
</dbReference>
<protein>
    <submittedName>
        <fullName evidence="5">DNA-binding response regulator</fullName>
    </submittedName>
</protein>
<dbReference type="Gene3D" id="3.40.50.2300">
    <property type="match status" value="1"/>
</dbReference>
<reference evidence="5" key="2">
    <citation type="submission" date="2020-09" db="EMBL/GenBank/DDBJ databases">
        <authorList>
            <person name="Sun Q."/>
            <person name="Kim S."/>
        </authorList>
    </citation>
    <scope>NUCLEOTIDE SEQUENCE</scope>
    <source>
        <strain evidence="5">KCTC 23224</strain>
    </source>
</reference>
<evidence type="ECO:0000256" key="2">
    <source>
        <dbReference type="PROSITE-ProRule" id="PRU00169"/>
    </source>
</evidence>
<evidence type="ECO:0000313" key="5">
    <source>
        <dbReference type="EMBL" id="GHB28017.1"/>
    </source>
</evidence>
<keyword evidence="1 5" id="KW-0238">DNA-binding</keyword>
<sequence>MKPIRAILVDDEAHARNALRGLLNQNFSHVEIVGEAENIPQAIKLIAQTQPQVVFLDIEMPGYSGIELLDFFHEDARNFHIIFVTAYNEFALKAFELSAVDYLLKPTRPEFVERALRKIDMMSSDLRDASLDTLHSNFKNKELNRIAFQVSDGVMSAAVDDVIFLKADSSYTHIFFRDNSKIMVSKTLMEYNSLEETGIFYRLNRSHIINLRCIDKISRKEGGFVKMSNGHEISATVEQRQKLLKFFEGNVY</sequence>
<dbReference type="GO" id="GO:0032993">
    <property type="term" value="C:protein-DNA complex"/>
    <property type="evidence" value="ECO:0007669"/>
    <property type="project" value="TreeGrafter"/>
</dbReference>
<gene>
    <name evidence="5" type="ORF">GCM10008106_05710</name>
</gene>
<organism evidence="5 6">
    <name type="scientific">Mongoliitalea lutea</name>
    <dbReference type="NCBI Taxonomy" id="849756"/>
    <lineage>
        <taxon>Bacteria</taxon>
        <taxon>Pseudomonadati</taxon>
        <taxon>Bacteroidota</taxon>
        <taxon>Cytophagia</taxon>
        <taxon>Cytophagales</taxon>
        <taxon>Cyclobacteriaceae</taxon>
        <taxon>Mongoliitalea</taxon>
    </lineage>
</organism>
<feature type="domain" description="HTH LytTR-type" evidence="4">
    <location>
        <begin position="146"/>
        <end position="249"/>
    </location>
</feature>
<proteinExistence type="predicted"/>
<evidence type="ECO:0000259" key="4">
    <source>
        <dbReference type="PROSITE" id="PS50930"/>
    </source>
</evidence>
<dbReference type="GO" id="GO:0005829">
    <property type="term" value="C:cytosol"/>
    <property type="evidence" value="ECO:0007669"/>
    <property type="project" value="TreeGrafter"/>
</dbReference>
<comment type="caution">
    <text evidence="5">The sequence shown here is derived from an EMBL/GenBank/DDBJ whole genome shotgun (WGS) entry which is preliminary data.</text>
</comment>
<feature type="modified residue" description="4-aspartylphosphate" evidence="2">
    <location>
        <position position="57"/>
    </location>
</feature>
<dbReference type="InterPro" id="IPR001789">
    <property type="entry name" value="Sig_transdc_resp-reg_receiver"/>
</dbReference>
<dbReference type="PANTHER" id="PTHR48111:SF69">
    <property type="entry name" value="RESPONSE REGULATOR RECEIVER"/>
    <property type="match status" value="1"/>
</dbReference>
<keyword evidence="6" id="KW-1185">Reference proteome</keyword>
<dbReference type="Gene3D" id="2.40.50.1020">
    <property type="entry name" value="LytTr DNA-binding domain"/>
    <property type="match status" value="1"/>
</dbReference>
<dbReference type="InterPro" id="IPR039420">
    <property type="entry name" value="WalR-like"/>
</dbReference>
<dbReference type="PROSITE" id="PS50110">
    <property type="entry name" value="RESPONSE_REGULATORY"/>
    <property type="match status" value="1"/>
</dbReference>
<dbReference type="InterPro" id="IPR011006">
    <property type="entry name" value="CheY-like_superfamily"/>
</dbReference>
<dbReference type="PROSITE" id="PS50930">
    <property type="entry name" value="HTH_LYTTR"/>
    <property type="match status" value="1"/>
</dbReference>
<dbReference type="GO" id="GO:0006355">
    <property type="term" value="P:regulation of DNA-templated transcription"/>
    <property type="evidence" value="ECO:0007669"/>
    <property type="project" value="TreeGrafter"/>
</dbReference>
<dbReference type="Pfam" id="PF00072">
    <property type="entry name" value="Response_reg"/>
    <property type="match status" value="1"/>
</dbReference>
<dbReference type="SUPFAM" id="SSF52172">
    <property type="entry name" value="CheY-like"/>
    <property type="match status" value="1"/>
</dbReference>
<evidence type="ECO:0000313" key="6">
    <source>
        <dbReference type="Proteomes" id="UP000642809"/>
    </source>
</evidence>